<dbReference type="STRING" id="380358.XALC_1563"/>
<dbReference type="Proteomes" id="UP000001890">
    <property type="component" value="Chromosome"/>
</dbReference>
<gene>
    <name evidence="1" type="ordered locus">XALc_1563</name>
</gene>
<dbReference type="EMBL" id="FP565176">
    <property type="protein sequence ID" value="CBA16062.1"/>
    <property type="molecule type" value="Genomic_DNA"/>
</dbReference>
<dbReference type="KEGG" id="xal:XALC_1563"/>
<proteinExistence type="predicted"/>
<evidence type="ECO:0000313" key="1">
    <source>
        <dbReference type="EMBL" id="CBA16062.1"/>
    </source>
</evidence>
<protein>
    <submittedName>
        <fullName evidence="1">Uncharacterized protein</fullName>
    </submittedName>
</protein>
<organism evidence="1 2">
    <name type="scientific">Xanthomonas albilineans (strain GPE PC73 / CFBP 7063)</name>
    <dbReference type="NCBI Taxonomy" id="380358"/>
    <lineage>
        <taxon>Bacteria</taxon>
        <taxon>Pseudomonadati</taxon>
        <taxon>Pseudomonadota</taxon>
        <taxon>Gammaproteobacteria</taxon>
        <taxon>Lysobacterales</taxon>
        <taxon>Lysobacteraceae</taxon>
        <taxon>Xanthomonas</taxon>
    </lineage>
</organism>
<dbReference type="AlphaFoldDB" id="D2UDG6"/>
<reference evidence="1 2" key="1">
    <citation type="journal article" date="2009" name="BMC Genomics">
        <title>The complete genome sequence of Xanthomonas albilineans provides new insights into the reductive genome evolution of the xylem-limited Xanthomonadaceae.</title>
        <authorList>
            <person name="Pieretti I."/>
            <person name="Royer M."/>
            <person name="Barbe V."/>
            <person name="Carrere S."/>
            <person name="Koebnik R."/>
            <person name="Cociancich S."/>
            <person name="Couloux A."/>
            <person name="Darrasse A."/>
            <person name="Gouzy J."/>
            <person name="Jacques M.A."/>
            <person name="Lauber E."/>
            <person name="Manceau C."/>
            <person name="Mangenot S."/>
            <person name="Poussier S."/>
            <person name="Segurens B."/>
            <person name="Szurek B."/>
            <person name="Verdier V."/>
            <person name="Arlat M."/>
            <person name="Rott P."/>
        </authorList>
    </citation>
    <scope>NUCLEOTIDE SEQUENCE [LARGE SCALE GENOMIC DNA]</scope>
    <source>
        <strain evidence="2">GPE PC73 / CFBP 7063</strain>
    </source>
</reference>
<name>D2UDG6_XANAP</name>
<evidence type="ECO:0000313" key="2">
    <source>
        <dbReference type="Proteomes" id="UP000001890"/>
    </source>
</evidence>
<accession>D2UDG6</accession>
<keyword evidence="2" id="KW-1185">Reference proteome</keyword>
<sequence length="127" mass="14660">MGFRFLESHYGVSMRQHDGTEPFFITEDIEAEMVEAGYVFEPPIHVSTARLTEVLACFTDGELPLGRASWPKKSGRGDPRQERVSRRCVREVGTMIEYGIFHGSRRFSVKISLILKEFYLISIIEWE</sequence>